<proteinExistence type="predicted"/>
<reference evidence="2 3" key="1">
    <citation type="submission" date="2019-07" db="EMBL/GenBank/DDBJ databases">
        <title>New species of Amycolatopsis and Streptomyces.</title>
        <authorList>
            <person name="Duangmal K."/>
            <person name="Teo W.F.A."/>
            <person name="Lipun K."/>
        </authorList>
    </citation>
    <scope>NUCLEOTIDE SEQUENCE [LARGE SCALE GENOMIC DNA]</scope>
    <source>
        <strain evidence="2 3">NBRC 109810</strain>
    </source>
</reference>
<name>A0A5N8VWE9_9ACTN</name>
<accession>A0A5N8VWE9</accession>
<protein>
    <submittedName>
        <fullName evidence="2">DUF397 domain-containing protein</fullName>
    </submittedName>
</protein>
<evidence type="ECO:0000313" key="3">
    <source>
        <dbReference type="Proteomes" id="UP000325849"/>
    </source>
</evidence>
<dbReference type="Pfam" id="PF04149">
    <property type="entry name" value="DUF397"/>
    <property type="match status" value="1"/>
</dbReference>
<dbReference type="Proteomes" id="UP000325849">
    <property type="component" value="Unassembled WGS sequence"/>
</dbReference>
<comment type="caution">
    <text evidence="2">The sequence shown here is derived from an EMBL/GenBank/DDBJ whole genome shotgun (WGS) entry which is preliminary data.</text>
</comment>
<evidence type="ECO:0000259" key="1">
    <source>
        <dbReference type="Pfam" id="PF04149"/>
    </source>
</evidence>
<keyword evidence="3" id="KW-1185">Reference proteome</keyword>
<gene>
    <name evidence="2" type="ORF">FNH09_45690</name>
</gene>
<organism evidence="2 3">
    <name type="scientific">Streptomyces adustus</name>
    <dbReference type="NCBI Taxonomy" id="1609272"/>
    <lineage>
        <taxon>Bacteria</taxon>
        <taxon>Bacillati</taxon>
        <taxon>Actinomycetota</taxon>
        <taxon>Actinomycetes</taxon>
        <taxon>Kitasatosporales</taxon>
        <taxon>Streptomycetaceae</taxon>
        <taxon>Streptomyces</taxon>
    </lineage>
</organism>
<feature type="domain" description="DUF397" evidence="1">
    <location>
        <begin position="6"/>
        <end position="57"/>
    </location>
</feature>
<dbReference type="OrthoDB" id="4301277at2"/>
<dbReference type="RefSeq" id="WP_152895760.1">
    <property type="nucleotide sequence ID" value="NZ_VJZD01000471.1"/>
</dbReference>
<dbReference type="AlphaFoldDB" id="A0A5N8VWE9"/>
<dbReference type="EMBL" id="VJZD01000471">
    <property type="protein sequence ID" value="MPY38245.1"/>
    <property type="molecule type" value="Genomic_DNA"/>
</dbReference>
<evidence type="ECO:0000313" key="2">
    <source>
        <dbReference type="EMBL" id="MPY38245.1"/>
    </source>
</evidence>
<sequence>MPEKPNWHTSTYTTQDSCVEVADNDPDVVMVRDTKARGHGVICAQPSNWKAFVSYVKRQ</sequence>
<dbReference type="InterPro" id="IPR007278">
    <property type="entry name" value="DUF397"/>
</dbReference>